<evidence type="ECO:0000313" key="5">
    <source>
        <dbReference type="Proteomes" id="UP001497482"/>
    </source>
</evidence>
<protein>
    <recommendedName>
        <fullName evidence="6">Spondin-1</fullName>
    </recommendedName>
</protein>
<dbReference type="PANTHER" id="PTHR11311">
    <property type="entry name" value="SPONDIN"/>
    <property type="match status" value="1"/>
</dbReference>
<evidence type="ECO:0000259" key="3">
    <source>
        <dbReference type="PROSITE" id="PS51020"/>
    </source>
</evidence>
<dbReference type="Pfam" id="PF02014">
    <property type="entry name" value="Reeler"/>
    <property type="match status" value="1"/>
</dbReference>
<dbReference type="PROSITE" id="PS51019">
    <property type="entry name" value="REELIN"/>
    <property type="match status" value="1"/>
</dbReference>
<dbReference type="InterPro" id="IPR009465">
    <property type="entry name" value="Spondin_N"/>
</dbReference>
<dbReference type="CDD" id="cd08544">
    <property type="entry name" value="Reeler"/>
    <property type="match status" value="1"/>
</dbReference>
<dbReference type="Proteomes" id="UP001497482">
    <property type="component" value="Chromosome 21"/>
</dbReference>
<gene>
    <name evidence="4" type="ORF">KC01_LOCUS25466</name>
</gene>
<dbReference type="Gene3D" id="2.60.40.2130">
    <property type="entry name" value="F-spondin domain"/>
    <property type="match status" value="1"/>
</dbReference>
<sequence length="382" mass="42452">MVDFIKPRILAESLDGIATYPVFCSIDDLVKHLQIGAFTLFLLGWSLDNRCFYVLVSLSVPSLLLLSPPLSPSLLPSPPLSSSFLLSPPLSSSLPLSPPLSEPLRALSAHLSTSAPPQWIYPPKPFERSGKADGYCSRILRAQSSKKETNNEFRLRVEGEPESYQPGSTYRVTLTATSSSYFRGFSLIALKEGAEGDKYEDYIGNFQIIDEEETQFMTNCPPAVTESTPRRRTTIQVFWTAPPSGSGCVSLKASIVQKRIIYFQDEGALTKRLCEKEPLHGEVTDRPLPDCCACGTAKYRVTFFGNWSEKIHPKDYPRHANHWSAIIGASHSKNYVLWEYGGVTSEGVKQVAELGSPVKMEEEIRQKNASPVTLYCRGFKVD</sequence>
<dbReference type="PANTHER" id="PTHR11311:SF16">
    <property type="entry name" value="SPONDIN-1"/>
    <property type="match status" value="1"/>
</dbReference>
<dbReference type="GO" id="GO:0007155">
    <property type="term" value="P:cell adhesion"/>
    <property type="evidence" value="ECO:0007669"/>
    <property type="project" value="TreeGrafter"/>
</dbReference>
<keyword evidence="1" id="KW-0677">Repeat</keyword>
<dbReference type="AlphaFoldDB" id="A0AAV2LBE5"/>
<evidence type="ECO:0000313" key="4">
    <source>
        <dbReference type="EMBL" id="CAL1596859.1"/>
    </source>
</evidence>
<dbReference type="Gene3D" id="2.60.40.4060">
    <property type="entry name" value="Reeler domain"/>
    <property type="match status" value="1"/>
</dbReference>
<evidence type="ECO:0000259" key="2">
    <source>
        <dbReference type="PROSITE" id="PS51019"/>
    </source>
</evidence>
<dbReference type="GO" id="GO:0031012">
    <property type="term" value="C:extracellular matrix"/>
    <property type="evidence" value="ECO:0007669"/>
    <property type="project" value="TreeGrafter"/>
</dbReference>
<accession>A0AAV2LBE5</accession>
<dbReference type="InterPro" id="IPR051418">
    <property type="entry name" value="Spondin/Thrombospondin_T1"/>
</dbReference>
<feature type="domain" description="Reelin" evidence="2">
    <location>
        <begin position="121"/>
        <end position="287"/>
    </location>
</feature>
<dbReference type="InterPro" id="IPR002861">
    <property type="entry name" value="Reeler_dom"/>
</dbReference>
<feature type="domain" description="Spondin" evidence="3">
    <location>
        <begin position="287"/>
        <end position="382"/>
    </location>
</feature>
<organism evidence="4 5">
    <name type="scientific">Knipowitschia caucasica</name>
    <name type="common">Caucasian dwarf goby</name>
    <name type="synonym">Pomatoschistus caucasicus</name>
    <dbReference type="NCBI Taxonomy" id="637954"/>
    <lineage>
        <taxon>Eukaryota</taxon>
        <taxon>Metazoa</taxon>
        <taxon>Chordata</taxon>
        <taxon>Craniata</taxon>
        <taxon>Vertebrata</taxon>
        <taxon>Euteleostomi</taxon>
        <taxon>Actinopterygii</taxon>
        <taxon>Neopterygii</taxon>
        <taxon>Teleostei</taxon>
        <taxon>Neoteleostei</taxon>
        <taxon>Acanthomorphata</taxon>
        <taxon>Gobiaria</taxon>
        <taxon>Gobiiformes</taxon>
        <taxon>Gobioidei</taxon>
        <taxon>Gobiidae</taxon>
        <taxon>Gobiinae</taxon>
        <taxon>Knipowitschia</taxon>
    </lineage>
</organism>
<dbReference type="EMBL" id="OZ035843">
    <property type="protein sequence ID" value="CAL1596859.1"/>
    <property type="molecule type" value="Genomic_DNA"/>
</dbReference>
<dbReference type="Pfam" id="PF06468">
    <property type="entry name" value="Spond_N"/>
    <property type="match status" value="1"/>
</dbReference>
<evidence type="ECO:0000256" key="1">
    <source>
        <dbReference type="ARBA" id="ARBA00022737"/>
    </source>
</evidence>
<proteinExistence type="predicted"/>
<dbReference type="InterPro" id="IPR038678">
    <property type="entry name" value="Spondin_N_sf"/>
</dbReference>
<evidence type="ECO:0008006" key="6">
    <source>
        <dbReference type="Google" id="ProtNLM"/>
    </source>
</evidence>
<dbReference type="InterPro" id="IPR042307">
    <property type="entry name" value="Reeler_sf"/>
</dbReference>
<dbReference type="PROSITE" id="PS51020">
    <property type="entry name" value="SPONDIN"/>
    <property type="match status" value="1"/>
</dbReference>
<dbReference type="FunFam" id="2.60.40.4060:FF:000002">
    <property type="entry name" value="Spondin-1"/>
    <property type="match status" value="1"/>
</dbReference>
<reference evidence="4 5" key="1">
    <citation type="submission" date="2024-04" db="EMBL/GenBank/DDBJ databases">
        <authorList>
            <person name="Waldvogel A.-M."/>
            <person name="Schoenle A."/>
        </authorList>
    </citation>
    <scope>NUCLEOTIDE SEQUENCE [LARGE SCALE GENOMIC DNA]</scope>
</reference>
<name>A0AAV2LBE5_KNICA</name>
<keyword evidence="5" id="KW-1185">Reference proteome</keyword>